<sequence>MAVNGGDSGRRRQSTVLGGRRIMAAQRTQEQIMAQMNMELNAARARIDALTNQHRQAVEEIESLRNQNPMPTLPPPPPPFFPSTTVIPLMPSVTTIPPFFHSTTPIPSRPPTTSIPTMLMPSFQFNEYASDLSQRNVFQNSGYIPSDAQGSVLDDPVAQRFKMLEEQNERVLSLLAKLPGAAVPVDVEPRIGSLAVARWRSKLATYITSFKRQENPLAVTSVRNCDTKTAIKAYKHSLDESSGLYTDRTKCPPENFEDVHAITLAYMRVEDDATFRCKHSSDKKSLSVKKPEFKARLTVKAEPSRQISNVWFDKKKVLTTTNFPQYPKISSYGFKGTYKDLGPTTMIGDYDSVIVALSMSLNWNSGLVHSSDFALGIVAWQCRQVYGDFDLEGSSFFKGAQSGVKSRFSLNLANDKDDDKKDKTKWCDFHDDHGYTTDDCKELKKELAWHVPKGNLKGILDGQAIPDRNIRPPSPDHEKVVCCVAGGSDVCGDLHQKHHDGLIVQLKIGNCLTRRVLVDGGSSANIIFLDTIIAMGLDKSKIVRRSTMFVGFNGDAMSTYGEIVLPVYAKGINKQTRFNVIDCSSEYNVILGRRWIHKMKAIPSTYHQTIKFPTPWGIQEIKSEPKIARDCYKITMKPRKQSI</sequence>
<accession>A0ACB9EGX0</accession>
<gene>
    <name evidence="1" type="ORF">L6452_05234</name>
</gene>
<organism evidence="1 2">
    <name type="scientific">Arctium lappa</name>
    <name type="common">Greater burdock</name>
    <name type="synonym">Lappa major</name>
    <dbReference type="NCBI Taxonomy" id="4217"/>
    <lineage>
        <taxon>Eukaryota</taxon>
        <taxon>Viridiplantae</taxon>
        <taxon>Streptophyta</taxon>
        <taxon>Embryophyta</taxon>
        <taxon>Tracheophyta</taxon>
        <taxon>Spermatophyta</taxon>
        <taxon>Magnoliopsida</taxon>
        <taxon>eudicotyledons</taxon>
        <taxon>Gunneridae</taxon>
        <taxon>Pentapetalae</taxon>
        <taxon>asterids</taxon>
        <taxon>campanulids</taxon>
        <taxon>Asterales</taxon>
        <taxon>Asteraceae</taxon>
        <taxon>Carduoideae</taxon>
        <taxon>Cardueae</taxon>
        <taxon>Arctiinae</taxon>
        <taxon>Arctium</taxon>
    </lineage>
</organism>
<dbReference type="EMBL" id="CM042048">
    <property type="protein sequence ID" value="KAI3757691.1"/>
    <property type="molecule type" value="Genomic_DNA"/>
</dbReference>
<dbReference type="Proteomes" id="UP001055879">
    <property type="component" value="Linkage Group LG02"/>
</dbReference>
<keyword evidence="2" id="KW-1185">Reference proteome</keyword>
<name>A0ACB9EGX0_ARCLA</name>
<evidence type="ECO:0000313" key="2">
    <source>
        <dbReference type="Proteomes" id="UP001055879"/>
    </source>
</evidence>
<reference evidence="1 2" key="2">
    <citation type="journal article" date="2022" name="Mol. Ecol. Resour.">
        <title>The genomes of chicory, endive, great burdock and yacon provide insights into Asteraceae paleo-polyploidization history and plant inulin production.</title>
        <authorList>
            <person name="Fan W."/>
            <person name="Wang S."/>
            <person name="Wang H."/>
            <person name="Wang A."/>
            <person name="Jiang F."/>
            <person name="Liu H."/>
            <person name="Zhao H."/>
            <person name="Xu D."/>
            <person name="Zhang Y."/>
        </authorList>
    </citation>
    <scope>NUCLEOTIDE SEQUENCE [LARGE SCALE GENOMIC DNA]</scope>
    <source>
        <strain evidence="2">cv. Niubang</strain>
    </source>
</reference>
<protein>
    <submittedName>
        <fullName evidence="1">Uncharacterized protein</fullName>
    </submittedName>
</protein>
<evidence type="ECO:0000313" key="1">
    <source>
        <dbReference type="EMBL" id="KAI3757691.1"/>
    </source>
</evidence>
<comment type="caution">
    <text evidence="1">The sequence shown here is derived from an EMBL/GenBank/DDBJ whole genome shotgun (WGS) entry which is preliminary data.</text>
</comment>
<reference evidence="2" key="1">
    <citation type="journal article" date="2022" name="Mol. Ecol. Resour.">
        <title>The genomes of chicory, endive, great burdock and yacon provide insights into Asteraceae palaeo-polyploidization history and plant inulin production.</title>
        <authorList>
            <person name="Fan W."/>
            <person name="Wang S."/>
            <person name="Wang H."/>
            <person name="Wang A."/>
            <person name="Jiang F."/>
            <person name="Liu H."/>
            <person name="Zhao H."/>
            <person name="Xu D."/>
            <person name="Zhang Y."/>
        </authorList>
    </citation>
    <scope>NUCLEOTIDE SEQUENCE [LARGE SCALE GENOMIC DNA]</scope>
    <source>
        <strain evidence="2">cv. Niubang</strain>
    </source>
</reference>
<proteinExistence type="predicted"/>